<dbReference type="SUPFAM" id="SSF51735">
    <property type="entry name" value="NAD(P)-binding Rossmann-fold domains"/>
    <property type="match status" value="1"/>
</dbReference>
<evidence type="ECO:0000313" key="8">
    <source>
        <dbReference type="EMBL" id="MBB6479061.1"/>
    </source>
</evidence>
<dbReference type="NCBIfam" id="NF003995">
    <property type="entry name" value="PRK05472.2-4"/>
    <property type="match status" value="1"/>
</dbReference>
<organism evidence="8 9">
    <name type="scientific">Spirochaeta isovalerica</name>
    <dbReference type="NCBI Taxonomy" id="150"/>
    <lineage>
        <taxon>Bacteria</taxon>
        <taxon>Pseudomonadati</taxon>
        <taxon>Spirochaetota</taxon>
        <taxon>Spirochaetia</taxon>
        <taxon>Spirochaetales</taxon>
        <taxon>Spirochaetaceae</taxon>
        <taxon>Spirochaeta</taxon>
    </lineage>
</organism>
<comment type="subcellular location">
    <subcellularLocation>
        <location evidence="6">Cytoplasm</location>
    </subcellularLocation>
</comment>
<proteinExistence type="inferred from homology"/>
<comment type="subunit">
    <text evidence="6">Homodimer.</text>
</comment>
<dbReference type="GO" id="GO:0003700">
    <property type="term" value="F:DNA-binding transcription factor activity"/>
    <property type="evidence" value="ECO:0007669"/>
    <property type="project" value="UniProtKB-UniRule"/>
</dbReference>
<keyword evidence="4 6" id="KW-0238">DNA-binding</keyword>
<keyword evidence="9" id="KW-1185">Reference proteome</keyword>
<keyword evidence="3 6" id="KW-0805">Transcription regulation</keyword>
<evidence type="ECO:0000259" key="7">
    <source>
        <dbReference type="SMART" id="SM00881"/>
    </source>
</evidence>
<dbReference type="GO" id="GO:0051775">
    <property type="term" value="P:response to redox state"/>
    <property type="evidence" value="ECO:0007669"/>
    <property type="project" value="InterPro"/>
</dbReference>
<sequence length="212" mass="23314">MHKLNKNVTMSSASIPTIRRLPSYLYLVRKAKEEGIEIISGTVIANELDLEPIQVRKDLASTGIIGKPRVGYKVTDLIDAIEKFLNWDKKHNAILVGAGNLGSALLGYKEFTKNGLNFLAAFDVDEKKIGTSINGTKVHNISELEAFVRNEDVQIAVLTVRSGIAQDVADLISEAGIQTIWNFTKVKLKVPKDVLLLKEDLSSSYAVLSVYS</sequence>
<dbReference type="InterPro" id="IPR009718">
    <property type="entry name" value="Rex_DNA-bd_C_dom"/>
</dbReference>
<dbReference type="SUPFAM" id="SSF46785">
    <property type="entry name" value="Winged helix' DNA-binding domain"/>
    <property type="match status" value="1"/>
</dbReference>
<feature type="binding site" evidence="6">
    <location>
        <begin position="97"/>
        <end position="102"/>
    </location>
    <ligand>
        <name>NAD(+)</name>
        <dbReference type="ChEBI" id="CHEBI:57540"/>
    </ligand>
</feature>
<keyword evidence="5 6" id="KW-0804">Transcription</keyword>
<dbReference type="NCBIfam" id="NF003994">
    <property type="entry name" value="PRK05472.2-3"/>
    <property type="match status" value="1"/>
</dbReference>
<evidence type="ECO:0000256" key="3">
    <source>
        <dbReference type="ARBA" id="ARBA00023015"/>
    </source>
</evidence>
<dbReference type="InterPro" id="IPR003781">
    <property type="entry name" value="CoA-bd"/>
</dbReference>
<dbReference type="EMBL" id="JACHGJ010000001">
    <property type="protein sequence ID" value="MBB6479061.1"/>
    <property type="molecule type" value="Genomic_DNA"/>
</dbReference>
<dbReference type="GO" id="GO:0045892">
    <property type="term" value="P:negative regulation of DNA-templated transcription"/>
    <property type="evidence" value="ECO:0007669"/>
    <property type="project" value="InterPro"/>
</dbReference>
<keyword evidence="1 6" id="KW-0963">Cytoplasm</keyword>
<dbReference type="GO" id="GO:0003677">
    <property type="term" value="F:DNA binding"/>
    <property type="evidence" value="ECO:0007669"/>
    <property type="project" value="UniProtKB-UniRule"/>
</dbReference>
<dbReference type="AlphaFoldDB" id="A0A841R6P8"/>
<reference evidence="8 9" key="1">
    <citation type="submission" date="2020-08" db="EMBL/GenBank/DDBJ databases">
        <title>Genomic Encyclopedia of Type Strains, Phase IV (KMG-IV): sequencing the most valuable type-strain genomes for metagenomic binning, comparative biology and taxonomic classification.</title>
        <authorList>
            <person name="Goeker M."/>
        </authorList>
    </citation>
    <scope>NUCLEOTIDE SEQUENCE [LARGE SCALE GENOMIC DNA]</scope>
    <source>
        <strain evidence="8 9">DSM 2461</strain>
    </source>
</reference>
<dbReference type="RefSeq" id="WP_246433754.1">
    <property type="nucleotide sequence ID" value="NZ_JACHGJ010000001.1"/>
</dbReference>
<dbReference type="Proteomes" id="UP000587760">
    <property type="component" value="Unassembled WGS sequence"/>
</dbReference>
<accession>A0A841R6P8</accession>
<protein>
    <recommendedName>
        <fullName evidence="6">Redox-sensing transcriptional repressor Rex</fullName>
    </recommendedName>
</protein>
<evidence type="ECO:0000256" key="2">
    <source>
        <dbReference type="ARBA" id="ARBA00022491"/>
    </source>
</evidence>
<dbReference type="InterPro" id="IPR022876">
    <property type="entry name" value="Tscrpt_rep_Rex"/>
</dbReference>
<evidence type="ECO:0000256" key="1">
    <source>
        <dbReference type="ARBA" id="ARBA00022490"/>
    </source>
</evidence>
<dbReference type="PANTHER" id="PTHR35786:SF1">
    <property type="entry name" value="REDOX-SENSING TRANSCRIPTIONAL REPRESSOR REX 1"/>
    <property type="match status" value="1"/>
</dbReference>
<comment type="function">
    <text evidence="6">Modulates transcription in response to changes in cellular NADH/NAD(+) redox state.</text>
</comment>
<dbReference type="PANTHER" id="PTHR35786">
    <property type="entry name" value="REDOX-SENSING TRANSCRIPTIONAL REPRESSOR REX"/>
    <property type="match status" value="1"/>
</dbReference>
<evidence type="ECO:0000256" key="6">
    <source>
        <dbReference type="HAMAP-Rule" id="MF_01131"/>
    </source>
</evidence>
<name>A0A841R6P8_9SPIO</name>
<evidence type="ECO:0000256" key="4">
    <source>
        <dbReference type="ARBA" id="ARBA00023125"/>
    </source>
</evidence>
<dbReference type="HAMAP" id="MF_01131">
    <property type="entry name" value="Rex"/>
    <property type="match status" value="1"/>
</dbReference>
<dbReference type="InterPro" id="IPR036388">
    <property type="entry name" value="WH-like_DNA-bd_sf"/>
</dbReference>
<comment type="caution">
    <text evidence="8">The sequence shown here is derived from an EMBL/GenBank/DDBJ whole genome shotgun (WGS) entry which is preliminary data.</text>
</comment>
<feature type="domain" description="CoA-binding" evidence="7">
    <location>
        <begin position="86"/>
        <end position="187"/>
    </location>
</feature>
<comment type="similarity">
    <text evidence="6">Belongs to the transcriptional regulatory Rex family.</text>
</comment>
<feature type="DNA-binding region" description="H-T-H motif" evidence="6">
    <location>
        <begin position="23"/>
        <end position="62"/>
    </location>
</feature>
<dbReference type="InterPro" id="IPR036390">
    <property type="entry name" value="WH_DNA-bd_sf"/>
</dbReference>
<dbReference type="Gene3D" id="3.40.50.720">
    <property type="entry name" value="NAD(P)-binding Rossmann-like Domain"/>
    <property type="match status" value="1"/>
</dbReference>
<dbReference type="Gene3D" id="1.10.10.10">
    <property type="entry name" value="Winged helix-like DNA-binding domain superfamily/Winged helix DNA-binding domain"/>
    <property type="match status" value="1"/>
</dbReference>
<dbReference type="InterPro" id="IPR036291">
    <property type="entry name" value="NAD(P)-bd_dom_sf"/>
</dbReference>
<dbReference type="NCBIfam" id="NF003996">
    <property type="entry name" value="PRK05472.2-5"/>
    <property type="match status" value="1"/>
</dbReference>
<gene>
    <name evidence="6" type="primary">rex</name>
    <name evidence="8" type="ORF">HNR50_000694</name>
</gene>
<dbReference type="GO" id="GO:0005737">
    <property type="term" value="C:cytoplasm"/>
    <property type="evidence" value="ECO:0007669"/>
    <property type="project" value="UniProtKB-SubCell"/>
</dbReference>
<evidence type="ECO:0000256" key="5">
    <source>
        <dbReference type="ARBA" id="ARBA00023163"/>
    </source>
</evidence>
<keyword evidence="6" id="KW-0520">NAD</keyword>
<keyword evidence="2 6" id="KW-0678">Repressor</keyword>
<dbReference type="SMART" id="SM00881">
    <property type="entry name" value="CoA_binding"/>
    <property type="match status" value="1"/>
</dbReference>
<evidence type="ECO:0000313" key="9">
    <source>
        <dbReference type="Proteomes" id="UP000587760"/>
    </source>
</evidence>
<dbReference type="Pfam" id="PF06971">
    <property type="entry name" value="Put_DNA-bind_N"/>
    <property type="match status" value="1"/>
</dbReference>
<dbReference type="Pfam" id="PF02629">
    <property type="entry name" value="CoA_binding"/>
    <property type="match status" value="1"/>
</dbReference>